<dbReference type="PANTHER" id="PTHR23131:SF4">
    <property type="entry name" value="METALLO-BETA-LACTAMASE SUPERFAMILY POTEIN"/>
    <property type="match status" value="1"/>
</dbReference>
<dbReference type="SMART" id="SM00849">
    <property type="entry name" value="Lactamase_B"/>
    <property type="match status" value="1"/>
</dbReference>
<dbReference type="Pfam" id="PF00753">
    <property type="entry name" value="Lactamase_B"/>
    <property type="match status" value="1"/>
</dbReference>
<dbReference type="InterPro" id="IPR050662">
    <property type="entry name" value="Sec-metab_biosynth-thioest"/>
</dbReference>
<dbReference type="InterPro" id="IPR001279">
    <property type="entry name" value="Metallo-B-lactamas"/>
</dbReference>
<dbReference type="SUPFAM" id="SSF56281">
    <property type="entry name" value="Metallo-hydrolase/oxidoreductase"/>
    <property type="match status" value="1"/>
</dbReference>
<evidence type="ECO:0000313" key="2">
    <source>
        <dbReference type="EMBL" id="MDQ0287256.1"/>
    </source>
</evidence>
<sequence>MLPLHRIVVPTPYAVGPVNAYLIASRPYSLVDPGPDTREAREVLQKELNRLGVPLAEIERILLTHFHSDHSGLAHWIHSLTGAKVYIHPYDLKKLSGKNDFIGERMPFIREAGTPAEIIAEVLKDGDKLPRPFVPPGGAITATDGTEIPFEGGSLKAFHFPGHATGHLCFYDPAGKSLISGDFLLPRITPNPFLERDPVHPDRRAPSLRHYLQGLDRLTSMDIRRVWPGHGEVIDDYRQVVAMVREHHQARFDALVDLLGKYEPCSAFELSRITYPDLKGFNIFLGLSEVQAHLDVLVEEGRVKVEKKDGVAYYFLSKYSVKPL</sequence>
<name>A0ABU0B5P2_9FIRM</name>
<reference evidence="2 3" key="1">
    <citation type="submission" date="2023-07" db="EMBL/GenBank/DDBJ databases">
        <title>Genomic Encyclopedia of Type Strains, Phase IV (KMG-IV): sequencing the most valuable type-strain genomes for metagenomic binning, comparative biology and taxonomic classification.</title>
        <authorList>
            <person name="Goeker M."/>
        </authorList>
    </citation>
    <scope>NUCLEOTIDE SEQUENCE [LARGE SCALE GENOMIC DNA]</scope>
    <source>
        <strain evidence="2 3">DSM 12396</strain>
    </source>
</reference>
<comment type="caution">
    <text evidence="2">The sequence shown here is derived from an EMBL/GenBank/DDBJ whole genome shotgun (WGS) entry which is preliminary data.</text>
</comment>
<gene>
    <name evidence="2" type="ORF">J2Z49_002377</name>
</gene>
<keyword evidence="3" id="KW-1185">Reference proteome</keyword>
<dbReference type="Gene3D" id="1.10.10.10">
    <property type="entry name" value="Winged helix-like DNA-binding domain superfamily/Winged helix DNA-binding domain"/>
    <property type="match status" value="1"/>
</dbReference>
<dbReference type="PANTHER" id="PTHR23131">
    <property type="entry name" value="ENDORIBONUCLEASE LACTB2"/>
    <property type="match status" value="1"/>
</dbReference>
<feature type="domain" description="Metallo-beta-lactamase" evidence="1">
    <location>
        <begin position="17"/>
        <end position="230"/>
    </location>
</feature>
<organism evidence="2 3">
    <name type="scientific">Desulfofundulus luciae</name>
    <dbReference type="NCBI Taxonomy" id="74702"/>
    <lineage>
        <taxon>Bacteria</taxon>
        <taxon>Bacillati</taxon>
        <taxon>Bacillota</taxon>
        <taxon>Clostridia</taxon>
        <taxon>Eubacteriales</taxon>
        <taxon>Peptococcaceae</taxon>
        <taxon>Desulfofundulus</taxon>
    </lineage>
</organism>
<proteinExistence type="predicted"/>
<dbReference type="Gene3D" id="3.60.15.10">
    <property type="entry name" value="Ribonuclease Z/Hydroxyacylglutathione hydrolase-like"/>
    <property type="match status" value="1"/>
</dbReference>
<accession>A0ABU0B5P2</accession>
<dbReference type="CDD" id="cd07725">
    <property type="entry name" value="TTHA1429-like_MBL-fold"/>
    <property type="match status" value="1"/>
</dbReference>
<protein>
    <submittedName>
        <fullName evidence="2">Glyoxylase-like metal-dependent hydrolase (Beta-lactamase superfamily II)</fullName>
    </submittedName>
</protein>
<dbReference type="InterPro" id="IPR036866">
    <property type="entry name" value="RibonucZ/Hydroxyglut_hydro"/>
</dbReference>
<dbReference type="Proteomes" id="UP001225644">
    <property type="component" value="Unassembled WGS sequence"/>
</dbReference>
<dbReference type="RefSeq" id="WP_307403123.1">
    <property type="nucleotide sequence ID" value="NZ_JAUSUX010000022.1"/>
</dbReference>
<evidence type="ECO:0000313" key="3">
    <source>
        <dbReference type="Proteomes" id="UP001225644"/>
    </source>
</evidence>
<dbReference type="EMBL" id="JAUSUX010000022">
    <property type="protein sequence ID" value="MDQ0287256.1"/>
    <property type="molecule type" value="Genomic_DNA"/>
</dbReference>
<dbReference type="InterPro" id="IPR036388">
    <property type="entry name" value="WH-like_DNA-bd_sf"/>
</dbReference>
<evidence type="ECO:0000259" key="1">
    <source>
        <dbReference type="SMART" id="SM00849"/>
    </source>
</evidence>